<protein>
    <submittedName>
        <fullName evidence="1">mRNA interferase HigB</fullName>
        <ecNumber evidence="1">3.1.-.-</ecNumber>
    </submittedName>
</protein>
<reference evidence="1 2" key="1">
    <citation type="submission" date="2020-08" db="EMBL/GenBank/DDBJ databases">
        <title>Genomic Encyclopedia of Type Strains, Phase IV (KMG-IV): sequencing the most valuable type-strain genomes for metagenomic binning, comparative biology and taxonomic classification.</title>
        <authorList>
            <person name="Goeker M."/>
        </authorList>
    </citation>
    <scope>NUCLEOTIDE SEQUENCE [LARGE SCALE GENOMIC DNA]</scope>
    <source>
        <strain evidence="1 2">DSM 17976</strain>
    </source>
</reference>
<organism evidence="1 2">
    <name type="scientific">Runella defluvii</name>
    <dbReference type="NCBI Taxonomy" id="370973"/>
    <lineage>
        <taxon>Bacteria</taxon>
        <taxon>Pseudomonadati</taxon>
        <taxon>Bacteroidota</taxon>
        <taxon>Cytophagia</taxon>
        <taxon>Cytophagales</taxon>
        <taxon>Spirosomataceae</taxon>
        <taxon>Runella</taxon>
    </lineage>
</organism>
<sequence length="101" mass="11812">MVVIAKSALVKFGEKHPNALVPLMEWYDTVLLADWGHFMDIRMTFNSVDFVGNDRYVFNIKGNHYRLVALIHFSIRTVYVKFVGTHNEYDRIDVSTIDYKP</sequence>
<dbReference type="Proteomes" id="UP000541352">
    <property type="component" value="Unassembled WGS sequence"/>
</dbReference>
<dbReference type="EMBL" id="JACIBY010000004">
    <property type="protein sequence ID" value="MBB3838330.1"/>
    <property type="molecule type" value="Genomic_DNA"/>
</dbReference>
<dbReference type="AlphaFoldDB" id="A0A7W5ZKI2"/>
<dbReference type="Pfam" id="PF09907">
    <property type="entry name" value="HigB_toxin"/>
    <property type="match status" value="1"/>
</dbReference>
<name>A0A7W5ZKI2_9BACT</name>
<dbReference type="EC" id="3.1.-.-" evidence="1"/>
<keyword evidence="2" id="KW-1185">Reference proteome</keyword>
<proteinExistence type="predicted"/>
<comment type="caution">
    <text evidence="1">The sequence shown here is derived from an EMBL/GenBank/DDBJ whole genome shotgun (WGS) entry which is preliminary data.</text>
</comment>
<dbReference type="GO" id="GO:0004519">
    <property type="term" value="F:endonuclease activity"/>
    <property type="evidence" value="ECO:0007669"/>
    <property type="project" value="InterPro"/>
</dbReference>
<dbReference type="GO" id="GO:0110001">
    <property type="term" value="C:toxin-antitoxin complex"/>
    <property type="evidence" value="ECO:0007669"/>
    <property type="project" value="InterPro"/>
</dbReference>
<gene>
    <name evidence="1" type="ORF">FHS57_002335</name>
</gene>
<dbReference type="GO" id="GO:0003723">
    <property type="term" value="F:RNA binding"/>
    <property type="evidence" value="ECO:0007669"/>
    <property type="project" value="InterPro"/>
</dbReference>
<evidence type="ECO:0000313" key="2">
    <source>
        <dbReference type="Proteomes" id="UP000541352"/>
    </source>
</evidence>
<dbReference type="GO" id="GO:0016787">
    <property type="term" value="F:hydrolase activity"/>
    <property type="evidence" value="ECO:0007669"/>
    <property type="project" value="UniProtKB-KW"/>
</dbReference>
<accession>A0A7W5ZKI2</accession>
<keyword evidence="1" id="KW-0378">Hydrolase</keyword>
<dbReference type="InterPro" id="IPR018669">
    <property type="entry name" value="Toxin_HigB"/>
</dbReference>
<evidence type="ECO:0000313" key="1">
    <source>
        <dbReference type="EMBL" id="MBB3838330.1"/>
    </source>
</evidence>